<sequence>MTSTSARRLSTSSSSPSSSTSSFAVDSLSRLGTQLESLESELFTLEETQTCGREEEEEGEEGQGEDGGKTEEVFKDDGKDFGITVSESPSSKISSKVDARRSASLKAFRHVGSTIDLVNPLSVPSAESLLGLLDSLEVPRDRTSDLSAQVESPLEDEEVEALRIAALARITYASYSLVLDSLLKDAGELGDEAWYWTEVEESSFKSAYFLVQTFPLRLANLFKATAELLSENAAASIRGEKGRGGAYGHGPFSIFFSKENLVRAWRLMLNTPHLVTGALFPFSTQVLNTTDILQTTRQIAKGKKKVSRRASLRDSMVSFSPLHLTKHEARHKRKALLRERDALAEKLGALAQVQSRPSSSQKPKDEQPILQLLRKGLADDLVLKLGEISTALQYNELGQDPVTSSSVNVEIDSGSSSSSISASLRAILTHSLPCQQSHTRSLLSPSALGQPHPFTQRWPSLVFYPIAGWVIARQLSKNWDGIIAQANEAKETVRGFLVGWVWEPCVQLLETVRHGEEGSVIISRESLNSDLKSLERMVSTFASEKYGISGPELDQVAAKVREGDLTHVLKIYEDEMRSPLKSALTGSLLRSLLIQIQKAKVDLEVAMSGIDKLLKSQQLLFGAVGIAPALGILYVTGSWLRNRLAELGGRRSKKTGEGTKVRTWEAMRRIDQLLSKPVAWSASKSTLASAASSSPSSLPPLTHGLLLLDLSLLRSSSGELLLSAAKGNKSLAKRLQRQFLDDVRELEVGGAASLLDEEPGVQSSGPQAPVSGVGIGYWSRRATVERMWRSWGGVFSLGF</sequence>
<dbReference type="EMBL" id="KZ819793">
    <property type="protein sequence ID" value="PWN52161.1"/>
    <property type="molecule type" value="Genomic_DNA"/>
</dbReference>
<dbReference type="Proteomes" id="UP000245626">
    <property type="component" value="Unassembled WGS sequence"/>
</dbReference>
<evidence type="ECO:0000313" key="2">
    <source>
        <dbReference type="Proteomes" id="UP000245626"/>
    </source>
</evidence>
<protein>
    <submittedName>
        <fullName evidence="1">NCA2-domain-containing protein</fullName>
    </submittedName>
</protein>
<accession>A0ACD0P2B8</accession>
<gene>
    <name evidence="1" type="ORF">IE53DRAFT_385427</name>
</gene>
<evidence type="ECO:0000313" key="1">
    <source>
        <dbReference type="EMBL" id="PWN52161.1"/>
    </source>
</evidence>
<reference evidence="1 2" key="1">
    <citation type="journal article" date="2018" name="Mol. Biol. Evol.">
        <title>Broad Genomic Sampling Reveals a Smut Pathogenic Ancestry of the Fungal Clade Ustilaginomycotina.</title>
        <authorList>
            <person name="Kijpornyongpan T."/>
            <person name="Mondo S.J."/>
            <person name="Barry K."/>
            <person name="Sandor L."/>
            <person name="Lee J."/>
            <person name="Lipzen A."/>
            <person name="Pangilinan J."/>
            <person name="LaButti K."/>
            <person name="Hainaut M."/>
            <person name="Henrissat B."/>
            <person name="Grigoriev I.V."/>
            <person name="Spatafora J.W."/>
            <person name="Aime M.C."/>
        </authorList>
    </citation>
    <scope>NUCLEOTIDE SEQUENCE [LARGE SCALE GENOMIC DNA]</scope>
    <source>
        <strain evidence="1 2">SA 807</strain>
    </source>
</reference>
<organism evidence="1 2">
    <name type="scientific">Violaceomyces palustris</name>
    <dbReference type="NCBI Taxonomy" id="1673888"/>
    <lineage>
        <taxon>Eukaryota</taxon>
        <taxon>Fungi</taxon>
        <taxon>Dikarya</taxon>
        <taxon>Basidiomycota</taxon>
        <taxon>Ustilaginomycotina</taxon>
        <taxon>Ustilaginomycetes</taxon>
        <taxon>Violaceomycetales</taxon>
        <taxon>Violaceomycetaceae</taxon>
        <taxon>Violaceomyces</taxon>
    </lineage>
</organism>
<keyword evidence="2" id="KW-1185">Reference proteome</keyword>
<name>A0ACD0P2B8_9BASI</name>
<proteinExistence type="predicted"/>